<evidence type="ECO:0000256" key="3">
    <source>
        <dbReference type="ARBA" id="ARBA00022729"/>
    </source>
</evidence>
<dbReference type="InParanoid" id="A0A7J8C660"/>
<keyword evidence="5" id="KW-0325">Glycoprotein</keyword>
<feature type="compositionally biased region" description="Basic and acidic residues" evidence="6">
    <location>
        <begin position="129"/>
        <end position="153"/>
    </location>
</feature>
<dbReference type="GO" id="GO:2001044">
    <property type="term" value="P:regulation of integrin-mediated signaling pathway"/>
    <property type="evidence" value="ECO:0007669"/>
    <property type="project" value="TreeGrafter"/>
</dbReference>
<feature type="chain" id="PRO_5029804404" evidence="7">
    <location>
        <begin position="22"/>
        <end position="153"/>
    </location>
</feature>
<keyword evidence="9" id="KW-1185">Reference proteome</keyword>
<dbReference type="GO" id="GO:0044853">
    <property type="term" value="C:plasma membrane raft"/>
    <property type="evidence" value="ECO:0007669"/>
    <property type="project" value="TreeGrafter"/>
</dbReference>
<dbReference type="GO" id="GO:0007159">
    <property type="term" value="P:leukocyte cell-cell adhesion"/>
    <property type="evidence" value="ECO:0007669"/>
    <property type="project" value="TreeGrafter"/>
</dbReference>
<dbReference type="GO" id="GO:0098742">
    <property type="term" value="P:cell-cell adhesion via plasma-membrane adhesion molecules"/>
    <property type="evidence" value="ECO:0007669"/>
    <property type="project" value="TreeGrafter"/>
</dbReference>
<feature type="signal peptide" evidence="7">
    <location>
        <begin position="1"/>
        <end position="21"/>
    </location>
</feature>
<organism evidence="8 9">
    <name type="scientific">Molossus molossus</name>
    <name type="common">Pallas' mastiff bat</name>
    <name type="synonym">Vespertilio molossus</name>
    <dbReference type="NCBI Taxonomy" id="27622"/>
    <lineage>
        <taxon>Eukaryota</taxon>
        <taxon>Metazoa</taxon>
        <taxon>Chordata</taxon>
        <taxon>Craniata</taxon>
        <taxon>Vertebrata</taxon>
        <taxon>Euteleostomi</taxon>
        <taxon>Mammalia</taxon>
        <taxon>Eutheria</taxon>
        <taxon>Laurasiatheria</taxon>
        <taxon>Chiroptera</taxon>
        <taxon>Yangochiroptera</taxon>
        <taxon>Molossidae</taxon>
        <taxon>Molossus</taxon>
    </lineage>
</organism>
<sequence>MSPALLPALLGLTLLLPRVQALTCQSIAVDTVIKISELPFRWTAEKEKPCADGWGCQDVLMLTENGPEVYIVVIKGCTKEKDHEARVIKHRQGPGLSVTSYTRVCRQKDLCNNLSSTFPVWTLPPTAGADKEGEEEKEKMGCGEEGRSEELFL</sequence>
<name>A0A7J8C660_MOLMO</name>
<evidence type="ECO:0000256" key="7">
    <source>
        <dbReference type="SAM" id="SignalP"/>
    </source>
</evidence>
<dbReference type="Proteomes" id="UP000550707">
    <property type="component" value="Unassembled WGS sequence"/>
</dbReference>
<dbReference type="CDD" id="cd23623">
    <property type="entry name" value="TFP_LU_ECD_CD177_rpt1"/>
    <property type="match status" value="1"/>
</dbReference>
<keyword evidence="2" id="KW-1003">Cell membrane</keyword>
<dbReference type="GO" id="GO:0045217">
    <property type="term" value="P:cell-cell junction maintenance"/>
    <property type="evidence" value="ECO:0007669"/>
    <property type="project" value="TreeGrafter"/>
</dbReference>
<dbReference type="PANTHER" id="PTHR16529:SF8">
    <property type="entry name" value="CD177 ANTIGEN"/>
    <property type="match status" value="1"/>
</dbReference>
<evidence type="ECO:0000256" key="1">
    <source>
        <dbReference type="ARBA" id="ARBA00004236"/>
    </source>
</evidence>
<dbReference type="EMBL" id="JACASF010000021">
    <property type="protein sequence ID" value="KAF6406322.1"/>
    <property type="molecule type" value="Genomic_DNA"/>
</dbReference>
<evidence type="ECO:0000256" key="2">
    <source>
        <dbReference type="ARBA" id="ARBA00022475"/>
    </source>
</evidence>
<comment type="subcellular location">
    <subcellularLocation>
        <location evidence="1">Cell membrane</location>
    </subcellularLocation>
</comment>
<evidence type="ECO:0000313" key="8">
    <source>
        <dbReference type="EMBL" id="KAF6406322.1"/>
    </source>
</evidence>
<evidence type="ECO:0000256" key="5">
    <source>
        <dbReference type="ARBA" id="ARBA00023180"/>
    </source>
</evidence>
<keyword evidence="3 7" id="KW-0732">Signal</keyword>
<dbReference type="PANTHER" id="PTHR16529">
    <property type="entry name" value="CD177 ANTIGEN"/>
    <property type="match status" value="1"/>
</dbReference>
<dbReference type="InterPro" id="IPR051899">
    <property type="entry name" value="Fert-Immune_med_protein"/>
</dbReference>
<evidence type="ECO:0000256" key="6">
    <source>
        <dbReference type="SAM" id="MobiDB-lite"/>
    </source>
</evidence>
<evidence type="ECO:0000256" key="4">
    <source>
        <dbReference type="ARBA" id="ARBA00023136"/>
    </source>
</evidence>
<gene>
    <name evidence="8" type="ORF">HJG59_002423</name>
</gene>
<accession>A0A7J8C660</accession>
<feature type="region of interest" description="Disordered" evidence="6">
    <location>
        <begin position="123"/>
        <end position="153"/>
    </location>
</feature>
<dbReference type="AlphaFoldDB" id="A0A7J8C660"/>
<comment type="caution">
    <text evidence="8">The sequence shown here is derived from an EMBL/GenBank/DDBJ whole genome shotgun (WGS) entry which is preliminary data.</text>
</comment>
<evidence type="ECO:0000313" key="9">
    <source>
        <dbReference type="Proteomes" id="UP000550707"/>
    </source>
</evidence>
<protein>
    <submittedName>
        <fullName evidence="8">CD177 molecule</fullName>
    </submittedName>
</protein>
<keyword evidence="4" id="KW-0472">Membrane</keyword>
<proteinExistence type="predicted"/>
<dbReference type="GO" id="GO:0043315">
    <property type="term" value="P:positive regulation of neutrophil degranulation"/>
    <property type="evidence" value="ECO:0007669"/>
    <property type="project" value="TreeGrafter"/>
</dbReference>
<reference evidence="8 9" key="1">
    <citation type="journal article" date="2020" name="Nature">
        <title>Six reference-quality genomes reveal evolution of bat adaptations.</title>
        <authorList>
            <person name="Jebb D."/>
            <person name="Huang Z."/>
            <person name="Pippel M."/>
            <person name="Hughes G.M."/>
            <person name="Lavrichenko K."/>
            <person name="Devanna P."/>
            <person name="Winkler S."/>
            <person name="Jermiin L.S."/>
            <person name="Skirmuntt E.C."/>
            <person name="Katzourakis A."/>
            <person name="Burkitt-Gray L."/>
            <person name="Ray D.A."/>
            <person name="Sullivan K.A.M."/>
            <person name="Roscito J.G."/>
            <person name="Kirilenko B.M."/>
            <person name="Davalos L.M."/>
            <person name="Corthals A.P."/>
            <person name="Power M.L."/>
            <person name="Jones G."/>
            <person name="Ransome R.D."/>
            <person name="Dechmann D.K.N."/>
            <person name="Locatelli A.G."/>
            <person name="Puechmaille S.J."/>
            <person name="Fedrigo O."/>
            <person name="Jarvis E.D."/>
            <person name="Hiller M."/>
            <person name="Vernes S.C."/>
            <person name="Myers E.W."/>
            <person name="Teeling E.C."/>
        </authorList>
    </citation>
    <scope>NUCLEOTIDE SEQUENCE [LARGE SCALE GENOMIC DNA]</scope>
    <source>
        <strain evidence="8">MMolMol1</strain>
        <tissue evidence="8">Muscle</tissue>
    </source>
</reference>